<feature type="domain" description="Leprecan-like alpha-helical" evidence="3">
    <location>
        <begin position="3"/>
        <end position="113"/>
    </location>
</feature>
<dbReference type="InterPro" id="IPR052284">
    <property type="entry name" value="Collagen_mod_leprecan"/>
</dbReference>
<comment type="caution">
    <text evidence="4">The sequence shown here is derived from an EMBL/GenBank/DDBJ whole genome shotgun (WGS) entry which is preliminary data.</text>
</comment>
<dbReference type="PANTHER" id="PTHR13986:SF3">
    <property type="entry name" value="CARTILAGE-ASSOCIATED PROTEIN"/>
    <property type="match status" value="1"/>
</dbReference>
<feature type="non-terminal residue" evidence="4">
    <location>
        <position position="1"/>
    </location>
</feature>
<dbReference type="AlphaFoldDB" id="A0ABD0NDD9"/>
<organism evidence="4 5">
    <name type="scientific">Cirrhinus mrigala</name>
    <name type="common">Mrigala</name>
    <dbReference type="NCBI Taxonomy" id="683832"/>
    <lineage>
        <taxon>Eukaryota</taxon>
        <taxon>Metazoa</taxon>
        <taxon>Chordata</taxon>
        <taxon>Craniata</taxon>
        <taxon>Vertebrata</taxon>
        <taxon>Euteleostomi</taxon>
        <taxon>Actinopterygii</taxon>
        <taxon>Neopterygii</taxon>
        <taxon>Teleostei</taxon>
        <taxon>Ostariophysi</taxon>
        <taxon>Cypriniformes</taxon>
        <taxon>Cyprinidae</taxon>
        <taxon>Labeoninae</taxon>
        <taxon>Labeonini</taxon>
        <taxon>Cirrhinus</taxon>
    </lineage>
</organism>
<keyword evidence="2" id="KW-0325">Glycoprotein</keyword>
<dbReference type="Pfam" id="PF23557">
    <property type="entry name" value="TPR_leprecan"/>
    <property type="match status" value="1"/>
</dbReference>
<proteinExistence type="predicted"/>
<dbReference type="EMBL" id="JAMKFB020000022">
    <property type="protein sequence ID" value="KAL0160043.1"/>
    <property type="molecule type" value="Genomic_DNA"/>
</dbReference>
<keyword evidence="1" id="KW-0732">Signal</keyword>
<evidence type="ECO:0000313" key="5">
    <source>
        <dbReference type="Proteomes" id="UP001529510"/>
    </source>
</evidence>
<keyword evidence="5" id="KW-1185">Reference proteome</keyword>
<name>A0ABD0NDD9_CIRMR</name>
<accession>A0ABD0NDD9</accession>
<evidence type="ECO:0000313" key="4">
    <source>
        <dbReference type="EMBL" id="KAL0160043.1"/>
    </source>
</evidence>
<dbReference type="Proteomes" id="UP001529510">
    <property type="component" value="Unassembled WGS sequence"/>
</dbReference>
<dbReference type="PANTHER" id="PTHR13986">
    <property type="entry name" value="PROTEIN LYSINE HYDROXYLATION COMPLEX COMPONENT"/>
    <property type="match status" value="1"/>
</dbReference>
<protein>
    <recommendedName>
        <fullName evidence="3">Leprecan-like alpha-helical domain-containing protein</fullName>
    </recommendedName>
</protein>
<evidence type="ECO:0000259" key="3">
    <source>
        <dbReference type="Pfam" id="PF23557"/>
    </source>
</evidence>
<reference evidence="4 5" key="1">
    <citation type="submission" date="2024-05" db="EMBL/GenBank/DDBJ databases">
        <title>Genome sequencing and assembly of Indian major carp, Cirrhinus mrigala (Hamilton, 1822).</title>
        <authorList>
            <person name="Mohindra V."/>
            <person name="Chowdhury L.M."/>
            <person name="Lal K."/>
            <person name="Jena J.K."/>
        </authorList>
    </citation>
    <scope>NUCLEOTIDE SEQUENCE [LARGE SCALE GENOMIC DNA]</scope>
    <source>
        <strain evidence="4">CM1030</strain>
        <tissue evidence="4">Blood</tissue>
    </source>
</reference>
<feature type="non-terminal residue" evidence="4">
    <location>
        <position position="114"/>
    </location>
</feature>
<dbReference type="InterPro" id="IPR056585">
    <property type="entry name" value="Leprecan_dom"/>
</dbReference>
<sequence>LGQLDKAASAAHTYFQANPEHVEMGEDLERYKAEKGVKEEHFIDRESRPHQKAFFAGVKLYDKGNYEESVMLFEEALTKYYRADVECRALCEGPQHFEEQSHVLYKYNLYELIS</sequence>
<evidence type="ECO:0000256" key="1">
    <source>
        <dbReference type="ARBA" id="ARBA00022729"/>
    </source>
</evidence>
<evidence type="ECO:0000256" key="2">
    <source>
        <dbReference type="ARBA" id="ARBA00023180"/>
    </source>
</evidence>
<gene>
    <name evidence="4" type="ORF">M9458_043768</name>
</gene>